<protein>
    <recommendedName>
        <fullName evidence="1">Ig-like domain-containing protein</fullName>
    </recommendedName>
</protein>
<dbReference type="Gene3D" id="2.60.40.10">
    <property type="entry name" value="Immunoglobulins"/>
    <property type="match status" value="1"/>
</dbReference>
<accession>A0A8S1GN73</accession>
<evidence type="ECO:0000313" key="3">
    <source>
        <dbReference type="Proteomes" id="UP000835052"/>
    </source>
</evidence>
<evidence type="ECO:0000259" key="1">
    <source>
        <dbReference type="PROSITE" id="PS50835"/>
    </source>
</evidence>
<dbReference type="Proteomes" id="UP000835052">
    <property type="component" value="Unassembled WGS sequence"/>
</dbReference>
<dbReference type="PROSITE" id="PS50835">
    <property type="entry name" value="IG_LIKE"/>
    <property type="match status" value="1"/>
</dbReference>
<organism evidence="2 3">
    <name type="scientific">Caenorhabditis auriculariae</name>
    <dbReference type="NCBI Taxonomy" id="2777116"/>
    <lineage>
        <taxon>Eukaryota</taxon>
        <taxon>Metazoa</taxon>
        <taxon>Ecdysozoa</taxon>
        <taxon>Nematoda</taxon>
        <taxon>Chromadorea</taxon>
        <taxon>Rhabditida</taxon>
        <taxon>Rhabditina</taxon>
        <taxon>Rhabditomorpha</taxon>
        <taxon>Rhabditoidea</taxon>
        <taxon>Rhabditidae</taxon>
        <taxon>Peloderinae</taxon>
        <taxon>Caenorhabditis</taxon>
    </lineage>
</organism>
<dbReference type="InterPro" id="IPR007110">
    <property type="entry name" value="Ig-like_dom"/>
</dbReference>
<dbReference type="InterPro" id="IPR036179">
    <property type="entry name" value="Ig-like_dom_sf"/>
</dbReference>
<dbReference type="CDD" id="cd00096">
    <property type="entry name" value="Ig"/>
    <property type="match status" value="1"/>
</dbReference>
<keyword evidence="3" id="KW-1185">Reference proteome</keyword>
<reference evidence="2" key="1">
    <citation type="submission" date="2020-10" db="EMBL/GenBank/DDBJ databases">
        <authorList>
            <person name="Kikuchi T."/>
        </authorList>
    </citation>
    <scope>NUCLEOTIDE SEQUENCE</scope>
    <source>
        <strain evidence="2">NKZ352</strain>
    </source>
</reference>
<dbReference type="EMBL" id="CAJGYM010000001">
    <property type="protein sequence ID" value="CAD6184967.1"/>
    <property type="molecule type" value="Genomic_DNA"/>
</dbReference>
<evidence type="ECO:0000313" key="2">
    <source>
        <dbReference type="EMBL" id="CAD6184967.1"/>
    </source>
</evidence>
<dbReference type="InterPro" id="IPR013783">
    <property type="entry name" value="Ig-like_fold"/>
</dbReference>
<dbReference type="AlphaFoldDB" id="A0A8S1GN73"/>
<comment type="caution">
    <text evidence="2">The sequence shown here is derived from an EMBL/GenBank/DDBJ whole genome shotgun (WGS) entry which is preliminary data.</text>
</comment>
<feature type="domain" description="Ig-like" evidence="1">
    <location>
        <begin position="7"/>
        <end position="117"/>
    </location>
</feature>
<proteinExistence type="predicted"/>
<dbReference type="SUPFAM" id="SSF48726">
    <property type="entry name" value="Immunoglobulin"/>
    <property type="match status" value="1"/>
</dbReference>
<gene>
    <name evidence="2" type="ORF">CAUJ_LOCUS886</name>
</gene>
<name>A0A8S1GN73_9PELO</name>
<sequence>MFIGRLPTTVRSLAQKNETKVVSGTYQLNSGVVEMFCSFSSLPEPVTVQWMFRPSEGLPQWREFACASKEEKKICKSEEKLVESRCTLRTNQLQMSGSYRCYATIPNQVEARYKAYSSEFNVNVVGIEEPKLIDYHLPYHREGHIELEVCANPRPELFWVTEEGILRPQERSHRFATTSLLPRKVIPRAGGPATSLPYCYATRMIVHRSHANDTFRLVVRGELETKMERINVRVVNVPKAGSRSELE</sequence>
<dbReference type="OrthoDB" id="5777381at2759"/>